<feature type="binding site" evidence="6">
    <location>
        <begin position="13"/>
        <end position="18"/>
    </location>
    <ligand>
        <name>ATP</name>
        <dbReference type="ChEBI" id="CHEBI:30616"/>
    </ligand>
</feature>
<name>A0A0F5H0P3_9BACT</name>
<dbReference type="Proteomes" id="UP000033750">
    <property type="component" value="Unassembled WGS sequence"/>
</dbReference>
<dbReference type="EMBL" id="JZXN01000017">
    <property type="protein sequence ID" value="KKB26695.1"/>
    <property type="molecule type" value="Genomic_DNA"/>
</dbReference>
<comment type="catalytic activity">
    <reaction evidence="5 6">
        <text>cytidine(34) in tRNA(Ile2) + L-lysine + ATP = lysidine(34) in tRNA(Ile2) + AMP + diphosphate + H(+)</text>
        <dbReference type="Rhea" id="RHEA:43744"/>
        <dbReference type="Rhea" id="RHEA-COMP:10625"/>
        <dbReference type="Rhea" id="RHEA-COMP:10670"/>
        <dbReference type="ChEBI" id="CHEBI:15378"/>
        <dbReference type="ChEBI" id="CHEBI:30616"/>
        <dbReference type="ChEBI" id="CHEBI:32551"/>
        <dbReference type="ChEBI" id="CHEBI:33019"/>
        <dbReference type="ChEBI" id="CHEBI:82748"/>
        <dbReference type="ChEBI" id="CHEBI:83665"/>
        <dbReference type="ChEBI" id="CHEBI:456215"/>
        <dbReference type="EC" id="6.3.4.19"/>
    </reaction>
</comment>
<proteinExistence type="inferred from homology"/>
<comment type="caution">
    <text evidence="8">The sequence shown here is derived from an EMBL/GenBank/DDBJ whole genome shotgun (WGS) entry which is preliminary data.</text>
</comment>
<evidence type="ECO:0000313" key="8">
    <source>
        <dbReference type="EMBL" id="KKB26695.1"/>
    </source>
</evidence>
<dbReference type="NCBIfam" id="TIGR02432">
    <property type="entry name" value="lysidine_TilS_N"/>
    <property type="match status" value="1"/>
</dbReference>
<evidence type="ECO:0000259" key="7">
    <source>
        <dbReference type="Pfam" id="PF01171"/>
    </source>
</evidence>
<comment type="domain">
    <text evidence="6">The N-terminal region contains the highly conserved SGGXDS motif, predicted to be a P-loop motif involved in ATP binding.</text>
</comment>
<comment type="similarity">
    <text evidence="6">Belongs to the tRNA(Ile)-lysidine synthase family.</text>
</comment>
<dbReference type="HAMAP" id="MF_01161">
    <property type="entry name" value="tRNA_Ile_lys_synt"/>
    <property type="match status" value="1"/>
</dbReference>
<evidence type="ECO:0000256" key="4">
    <source>
        <dbReference type="ARBA" id="ARBA00022840"/>
    </source>
</evidence>
<dbReference type="SUPFAM" id="SSF52402">
    <property type="entry name" value="Adenine nucleotide alpha hydrolases-like"/>
    <property type="match status" value="1"/>
</dbReference>
<reference evidence="8 9" key="1">
    <citation type="submission" date="2015-03" db="EMBL/GenBank/DDBJ databases">
        <title>Genome sequence of Mycoplasma meleagridis strain ATCC 25294.</title>
        <authorList>
            <person name="Yacoub E."/>
            <person name="Blanchard A."/>
            <person name="Sirand-Pugnet P."/>
            <person name="Mardassi B.B.A."/>
        </authorList>
    </citation>
    <scope>NUCLEOTIDE SEQUENCE [LARGE SCALE GENOMIC DNA]</scope>
    <source>
        <strain evidence="8 9">ATCC 25294</strain>
    </source>
</reference>
<evidence type="ECO:0000256" key="1">
    <source>
        <dbReference type="ARBA" id="ARBA00022598"/>
    </source>
</evidence>
<dbReference type="PATRIC" id="fig|1264554.4.peg.108"/>
<dbReference type="GO" id="GO:0005524">
    <property type="term" value="F:ATP binding"/>
    <property type="evidence" value="ECO:0007669"/>
    <property type="project" value="UniProtKB-UniRule"/>
</dbReference>
<dbReference type="InterPro" id="IPR012795">
    <property type="entry name" value="tRNA_Ile_lys_synt_N"/>
</dbReference>
<organism evidence="8 9">
    <name type="scientific">Mycoplasmopsis meleagridis ATCC 25294</name>
    <dbReference type="NCBI Taxonomy" id="1264554"/>
    <lineage>
        <taxon>Bacteria</taxon>
        <taxon>Bacillati</taxon>
        <taxon>Mycoplasmatota</taxon>
        <taxon>Mycoplasmoidales</taxon>
        <taxon>Metamycoplasmataceae</taxon>
        <taxon>Mycoplasmopsis</taxon>
    </lineage>
</organism>
<sequence length="296" mass="35594">MSIKRKKIILAVSGGPDSMFLLNWALKRNKRANLIVCSVNYNYRENSNHDITLVKNFCLKNNLILKIKNIDFQNDNNYKKNNFENQARNDRYAFFKEQYDKFNAKKILTAHHKDDFIETALMQEKTKRKLFFYGIKKKNFINNMNIFRPFVNKYYKDQIIKKCKRKNIVFALDYSNYLESYTRNAIRNDLLVLNIKEKEKLFKKFLKMNRDNKKNEKNVENELEIWKKNNFSQDIFVKLTDKIGILYKFLYTKFPGVKLNSRKINSIIDFIVSSNRTSKYKLNDHQYLVKNKGNIM</sequence>
<evidence type="ECO:0000313" key="9">
    <source>
        <dbReference type="Proteomes" id="UP000033750"/>
    </source>
</evidence>
<keyword evidence="6" id="KW-0963">Cytoplasm</keyword>
<keyword evidence="3 6" id="KW-0547">Nucleotide-binding</keyword>
<keyword evidence="2 6" id="KW-0819">tRNA processing</keyword>
<dbReference type="RefSeq" id="WP_046097036.1">
    <property type="nucleotide sequence ID" value="NZ_JZXN01000017.1"/>
</dbReference>
<dbReference type="GO" id="GO:0005737">
    <property type="term" value="C:cytoplasm"/>
    <property type="evidence" value="ECO:0007669"/>
    <property type="project" value="UniProtKB-SubCell"/>
</dbReference>
<feature type="domain" description="tRNA(Ile)-lysidine/2-thiocytidine synthase N-terminal" evidence="7">
    <location>
        <begin position="7"/>
        <end position="188"/>
    </location>
</feature>
<dbReference type="Gene3D" id="3.40.50.620">
    <property type="entry name" value="HUPs"/>
    <property type="match status" value="1"/>
</dbReference>
<evidence type="ECO:0000256" key="5">
    <source>
        <dbReference type="ARBA" id="ARBA00048539"/>
    </source>
</evidence>
<dbReference type="InterPro" id="IPR011063">
    <property type="entry name" value="TilS/TtcA_N"/>
</dbReference>
<dbReference type="InterPro" id="IPR012094">
    <property type="entry name" value="tRNA_Ile_lys_synt"/>
</dbReference>
<keyword evidence="1 6" id="KW-0436">Ligase</keyword>
<dbReference type="CDD" id="cd01992">
    <property type="entry name" value="TilS_N"/>
    <property type="match status" value="1"/>
</dbReference>
<evidence type="ECO:0000256" key="2">
    <source>
        <dbReference type="ARBA" id="ARBA00022694"/>
    </source>
</evidence>
<accession>A0A0F5H0P3</accession>
<keyword evidence="4 6" id="KW-0067">ATP-binding</keyword>
<dbReference type="InterPro" id="IPR014729">
    <property type="entry name" value="Rossmann-like_a/b/a_fold"/>
</dbReference>
<dbReference type="EC" id="6.3.4.19" evidence="6"/>
<evidence type="ECO:0000256" key="3">
    <source>
        <dbReference type="ARBA" id="ARBA00022741"/>
    </source>
</evidence>
<dbReference type="STRING" id="29561.MM26B8_04970"/>
<dbReference type="PANTHER" id="PTHR43033:SF1">
    <property type="entry name" value="TRNA(ILE)-LYSIDINE SYNTHASE-RELATED"/>
    <property type="match status" value="1"/>
</dbReference>
<protein>
    <recommendedName>
        <fullName evidence="6">tRNA(Ile)-lysidine synthase</fullName>
        <ecNumber evidence="6">6.3.4.19</ecNumber>
    </recommendedName>
    <alternativeName>
        <fullName evidence="6">tRNA(Ile)-2-lysyl-cytidine synthase</fullName>
    </alternativeName>
    <alternativeName>
        <fullName evidence="6">tRNA(Ile)-lysidine synthetase</fullName>
    </alternativeName>
</protein>
<dbReference type="GO" id="GO:0032267">
    <property type="term" value="F:tRNA(Ile)-lysidine synthase activity"/>
    <property type="evidence" value="ECO:0007669"/>
    <property type="project" value="UniProtKB-EC"/>
</dbReference>
<evidence type="ECO:0000256" key="6">
    <source>
        <dbReference type="HAMAP-Rule" id="MF_01161"/>
    </source>
</evidence>
<dbReference type="GO" id="GO:0006400">
    <property type="term" value="P:tRNA modification"/>
    <property type="evidence" value="ECO:0007669"/>
    <property type="project" value="UniProtKB-UniRule"/>
</dbReference>
<keyword evidence="9" id="KW-1185">Reference proteome</keyword>
<dbReference type="AlphaFoldDB" id="A0A0F5H0P3"/>
<dbReference type="PANTHER" id="PTHR43033">
    <property type="entry name" value="TRNA(ILE)-LYSIDINE SYNTHASE-RELATED"/>
    <property type="match status" value="1"/>
</dbReference>
<dbReference type="Pfam" id="PF01171">
    <property type="entry name" value="ATP_bind_3"/>
    <property type="match status" value="1"/>
</dbReference>
<gene>
    <name evidence="6 8" type="primary">tilS</name>
    <name evidence="8" type="ORF">MMELEA_00770</name>
</gene>
<dbReference type="OrthoDB" id="9807403at2"/>
<comment type="function">
    <text evidence="6">Ligates lysine onto the cytidine present at position 34 of the AUA codon-specific tRNA(Ile) that contains the anticodon CAU, in an ATP-dependent manner. Cytidine is converted to lysidine, thus changing the amino acid specificity of the tRNA from methionine to isoleucine.</text>
</comment>
<comment type="subcellular location">
    <subcellularLocation>
        <location evidence="6">Cytoplasm</location>
    </subcellularLocation>
</comment>